<keyword evidence="1 2" id="KW-0349">Heme</keyword>
<evidence type="ECO:0000313" key="3">
    <source>
        <dbReference type="EMBL" id="PSV49381.1"/>
    </source>
</evidence>
<comment type="caution">
    <text evidence="3">The sequence shown here is derived from an EMBL/GenBank/DDBJ whole genome shotgun (WGS) entry which is preliminary data.</text>
</comment>
<dbReference type="Pfam" id="PF00067">
    <property type="entry name" value="p450"/>
    <property type="match status" value="1"/>
</dbReference>
<proteinExistence type="inferred from homology"/>
<dbReference type="InterPro" id="IPR036396">
    <property type="entry name" value="Cyt_P450_sf"/>
</dbReference>
<comment type="similarity">
    <text evidence="2">Belongs to the cytochrome P450 family.</text>
</comment>
<evidence type="ECO:0000313" key="4">
    <source>
        <dbReference type="Proteomes" id="UP000241803"/>
    </source>
</evidence>
<dbReference type="InterPro" id="IPR039983">
    <property type="entry name" value="CYP46A1"/>
</dbReference>
<keyword evidence="4" id="KW-1185">Reference proteome</keyword>
<dbReference type="PRINTS" id="PR00385">
    <property type="entry name" value="P450"/>
</dbReference>
<dbReference type="InterPro" id="IPR017972">
    <property type="entry name" value="Cyt_P450_CS"/>
</dbReference>
<dbReference type="SUPFAM" id="SSF48264">
    <property type="entry name" value="Cytochrome P450"/>
    <property type="match status" value="1"/>
</dbReference>
<protein>
    <submittedName>
        <fullName evidence="3">Cytochrome P450</fullName>
    </submittedName>
</protein>
<dbReference type="Gene3D" id="1.10.630.10">
    <property type="entry name" value="Cytochrome P450"/>
    <property type="match status" value="1"/>
</dbReference>
<feature type="binding site" description="axial binding residue" evidence="1">
    <location>
        <position position="425"/>
    </location>
    <ligand>
        <name>heme</name>
        <dbReference type="ChEBI" id="CHEBI:30413"/>
    </ligand>
    <ligandPart>
        <name>Fe</name>
        <dbReference type="ChEBI" id="CHEBI:18248"/>
    </ligandPart>
</feature>
<evidence type="ECO:0000256" key="1">
    <source>
        <dbReference type="PIRSR" id="PIRSR602401-1"/>
    </source>
</evidence>
<dbReference type="CDD" id="cd11083">
    <property type="entry name" value="CYP_unk"/>
    <property type="match status" value="1"/>
</dbReference>
<dbReference type="AlphaFoldDB" id="A0A2T3LDC1"/>
<gene>
    <name evidence="3" type="ORF">C9J47_02095</name>
</gene>
<name>A0A2T3LDC1_9GAMM</name>
<accession>A0A2T3LDC1</accession>
<dbReference type="Proteomes" id="UP000241803">
    <property type="component" value="Unassembled WGS sequence"/>
</dbReference>
<dbReference type="GO" id="GO:0033781">
    <property type="term" value="F:cholesterol 24-hydroxylase activity"/>
    <property type="evidence" value="ECO:0007669"/>
    <property type="project" value="InterPro"/>
</dbReference>
<dbReference type="PROSITE" id="PS00086">
    <property type="entry name" value="CYTOCHROME_P450"/>
    <property type="match status" value="1"/>
</dbReference>
<dbReference type="PRINTS" id="PR00463">
    <property type="entry name" value="EP450I"/>
</dbReference>
<organism evidence="3 4">
    <name type="scientific">Photobacterium indicum</name>
    <dbReference type="NCBI Taxonomy" id="81447"/>
    <lineage>
        <taxon>Bacteria</taxon>
        <taxon>Pseudomonadati</taxon>
        <taxon>Pseudomonadota</taxon>
        <taxon>Gammaproteobacteria</taxon>
        <taxon>Vibrionales</taxon>
        <taxon>Vibrionaceae</taxon>
        <taxon>Photobacterium</taxon>
    </lineage>
</organism>
<reference evidence="3 4" key="1">
    <citation type="submission" date="2018-03" db="EMBL/GenBank/DDBJ databases">
        <title>Whole genome sequencing of Histamine producing bacteria.</title>
        <authorList>
            <person name="Butler K."/>
        </authorList>
    </citation>
    <scope>NUCLEOTIDE SEQUENCE [LARGE SCALE GENOMIC DNA]</scope>
    <source>
        <strain evidence="3 4">ATCC 19614</strain>
    </source>
</reference>
<dbReference type="EMBL" id="PYOC01000001">
    <property type="protein sequence ID" value="PSV49381.1"/>
    <property type="molecule type" value="Genomic_DNA"/>
</dbReference>
<dbReference type="PANTHER" id="PTHR24293">
    <property type="entry name" value="CYTOCHROME P450 FAMILY 46 SUBFAMILY A"/>
    <property type="match status" value="1"/>
</dbReference>
<sequence>MTESVVRENQLIKRTLDDLPQPKGWPLLGNFLQLQSKKLHQVLEQWCLEYGNTYKIDIAGLLFVVIADPVVVKDILRRRPKSFNRTASLERVFKELGIHGVLSSNGESWKRQRRLIMPAFSKKSLASFFPLLEQTTERLRLRLVKKKGQDTLSIHDDLRRFTVDITTSLVFGHDTRLLEHDGDGLQKHLEVIFPQLNSRTRMPFPYWKYIKFKKDRKLDQALIEVEKYALKIVEQTRDELQFNPQLADAPETILQAMVAASDDNNRLTNEELFANILTLLLAGEDTTSNLIAWMLYFISQRPDIQCKINEEAEQIRLKHKGQINVQGLDELTYLEAVARETLRLKSTAPMISAETVDQVTLLDGTELPAGTGLFLMTRLGGLNPEHFKDAEQFRPERWQEEAVAAEACPHKATSHFPFGGGARHCPGETLAFMETKMVIAMLCQQFDISQPKSPPVVEEYAITMRPKNLQICLRLKTVGK</sequence>
<dbReference type="PANTHER" id="PTHR24293:SF0">
    <property type="entry name" value="CYP46A1 PROTEIN-RELATED"/>
    <property type="match status" value="1"/>
</dbReference>
<evidence type="ECO:0000256" key="2">
    <source>
        <dbReference type="RuleBase" id="RU000461"/>
    </source>
</evidence>
<dbReference type="GO" id="GO:0005506">
    <property type="term" value="F:iron ion binding"/>
    <property type="evidence" value="ECO:0007669"/>
    <property type="project" value="InterPro"/>
</dbReference>
<dbReference type="GO" id="GO:0020037">
    <property type="term" value="F:heme binding"/>
    <property type="evidence" value="ECO:0007669"/>
    <property type="project" value="InterPro"/>
</dbReference>
<dbReference type="GO" id="GO:0006707">
    <property type="term" value="P:cholesterol catabolic process"/>
    <property type="evidence" value="ECO:0007669"/>
    <property type="project" value="InterPro"/>
</dbReference>
<dbReference type="InterPro" id="IPR002401">
    <property type="entry name" value="Cyt_P450_E_grp-I"/>
</dbReference>
<keyword evidence="1 2" id="KW-0479">Metal-binding</keyword>
<dbReference type="InterPro" id="IPR001128">
    <property type="entry name" value="Cyt_P450"/>
</dbReference>
<keyword evidence="2" id="KW-0503">Monooxygenase</keyword>
<dbReference type="RefSeq" id="WP_107252020.1">
    <property type="nucleotide sequence ID" value="NZ_PYOC01000001.1"/>
</dbReference>
<comment type="cofactor">
    <cofactor evidence="1">
        <name>heme</name>
        <dbReference type="ChEBI" id="CHEBI:30413"/>
    </cofactor>
</comment>
<keyword evidence="2" id="KW-0560">Oxidoreductase</keyword>
<keyword evidence="1 2" id="KW-0408">Iron</keyword>